<sequence>MMRASWLLSLAGAGVPTPGVGMSVPIHQNTGVGCYASQRPEPVYVARVLRISFLVDVPQIEGEEPHLAPPAEPAKGGLRGLPWAAFPTETTQYNHDDIIIPPERGRKKLREVRRGGEHEMVVLHVRWAAASSSSSPPPPSSPEEEEMEFLHECAASTPVEDVAAALAGVAALQARLLSLCRSLRERGAAAAAAAGEVERAVAEAESYASKEQVRYNRFLSPRALREHIKNIEKTAVTALQESPEALCLQQKSSVPSIFINCIDPDNIIGLLLTCSCKRYPGDKLENVQLWWAGKELAMGKKLCDYIGVNDKTKS</sequence>
<evidence type="ECO:0000256" key="1">
    <source>
        <dbReference type="ARBA" id="ARBA00009619"/>
    </source>
</evidence>
<dbReference type="PANTHER" id="PTHR13238">
    <property type="entry name" value="PROTEIN C21ORF59"/>
    <property type="match status" value="1"/>
</dbReference>
<accession>Q9LIV7</accession>
<dbReference type="EMBL" id="AP001111">
    <property type="protein sequence ID" value="BAA90512.1"/>
    <property type="molecule type" value="Genomic_DNA"/>
</dbReference>
<reference evidence="4" key="2">
    <citation type="journal article" date="2008" name="Nucleic Acids Res.">
        <title>The rice annotation project database (RAP-DB): 2008 update.</title>
        <authorList>
            <consortium name="The rice annotation project (RAP)"/>
        </authorList>
    </citation>
    <scope>GENOME REANNOTATION</scope>
    <source>
        <strain evidence="4">cv. Nipponbare</strain>
    </source>
</reference>
<evidence type="ECO:0000313" key="4">
    <source>
        <dbReference type="Proteomes" id="UP000000763"/>
    </source>
</evidence>
<dbReference type="PROSITE" id="PS51257">
    <property type="entry name" value="PROKAR_LIPOPROTEIN"/>
    <property type="match status" value="1"/>
</dbReference>
<evidence type="ECO:0000313" key="3">
    <source>
        <dbReference type="EMBL" id="BAA90512.1"/>
    </source>
</evidence>
<feature type="chain" id="PRO_5004329025" evidence="2">
    <location>
        <begin position="22"/>
        <end position="314"/>
    </location>
</feature>
<dbReference type="Proteomes" id="UP000000763">
    <property type="component" value="Chromosome 5"/>
</dbReference>
<proteinExistence type="inferred from homology"/>
<evidence type="ECO:0000256" key="2">
    <source>
        <dbReference type="SAM" id="SignalP"/>
    </source>
</evidence>
<dbReference type="AlphaFoldDB" id="Q9LIV7"/>
<reference evidence="4" key="1">
    <citation type="journal article" date="2005" name="Nature">
        <title>The map-based sequence of the rice genome.</title>
        <authorList>
            <consortium name="International rice genome sequencing project (IRGSP)"/>
            <person name="Matsumoto T."/>
            <person name="Wu J."/>
            <person name="Kanamori H."/>
            <person name="Katayose Y."/>
            <person name="Fujisawa M."/>
            <person name="Namiki N."/>
            <person name="Mizuno H."/>
            <person name="Yamamoto K."/>
            <person name="Antonio B.A."/>
            <person name="Baba T."/>
            <person name="Sakata K."/>
            <person name="Nagamura Y."/>
            <person name="Aoki H."/>
            <person name="Arikawa K."/>
            <person name="Arita K."/>
            <person name="Bito T."/>
            <person name="Chiden Y."/>
            <person name="Fujitsuka N."/>
            <person name="Fukunaka R."/>
            <person name="Hamada M."/>
            <person name="Harada C."/>
            <person name="Hayashi A."/>
            <person name="Hijishita S."/>
            <person name="Honda M."/>
            <person name="Hosokawa S."/>
            <person name="Ichikawa Y."/>
            <person name="Idonuma A."/>
            <person name="Iijima M."/>
            <person name="Ikeda M."/>
            <person name="Ikeno M."/>
            <person name="Ito K."/>
            <person name="Ito S."/>
            <person name="Ito T."/>
            <person name="Ito Y."/>
            <person name="Ito Y."/>
            <person name="Iwabuchi A."/>
            <person name="Kamiya K."/>
            <person name="Karasawa W."/>
            <person name="Kurita K."/>
            <person name="Katagiri S."/>
            <person name="Kikuta A."/>
            <person name="Kobayashi H."/>
            <person name="Kobayashi N."/>
            <person name="Machita K."/>
            <person name="Maehara T."/>
            <person name="Masukawa M."/>
            <person name="Mizubayashi T."/>
            <person name="Mukai Y."/>
            <person name="Nagasaki H."/>
            <person name="Nagata Y."/>
            <person name="Naito S."/>
            <person name="Nakashima M."/>
            <person name="Nakama Y."/>
            <person name="Nakamichi Y."/>
            <person name="Nakamura M."/>
            <person name="Meguro A."/>
            <person name="Negishi M."/>
            <person name="Ohta I."/>
            <person name="Ohta T."/>
            <person name="Okamoto M."/>
            <person name="Ono N."/>
            <person name="Saji S."/>
            <person name="Sakaguchi M."/>
            <person name="Sakai K."/>
            <person name="Shibata M."/>
            <person name="Shimokawa T."/>
            <person name="Song J."/>
            <person name="Takazaki Y."/>
            <person name="Terasawa K."/>
            <person name="Tsugane M."/>
            <person name="Tsuji K."/>
            <person name="Ueda S."/>
            <person name="Waki K."/>
            <person name="Yamagata H."/>
            <person name="Yamamoto M."/>
            <person name="Yamamoto S."/>
            <person name="Yamane H."/>
            <person name="Yoshiki S."/>
            <person name="Yoshihara R."/>
            <person name="Yukawa K."/>
            <person name="Zhong H."/>
            <person name="Yano M."/>
            <person name="Yuan Q."/>
            <person name="Ouyang S."/>
            <person name="Liu J."/>
            <person name="Jones K.M."/>
            <person name="Gansberger K."/>
            <person name="Moffat K."/>
            <person name="Hill J."/>
            <person name="Bera J."/>
            <person name="Fadrosh D."/>
            <person name="Jin S."/>
            <person name="Johri S."/>
            <person name="Kim M."/>
            <person name="Overton L."/>
            <person name="Reardon M."/>
            <person name="Tsitrin T."/>
            <person name="Vuong H."/>
            <person name="Weaver B."/>
            <person name="Ciecko A."/>
            <person name="Tallon L."/>
            <person name="Jackson J."/>
            <person name="Pai G."/>
            <person name="Aken S.V."/>
            <person name="Utterback T."/>
            <person name="Reidmuller S."/>
            <person name="Feldblyum T."/>
            <person name="Hsiao J."/>
            <person name="Zismann V."/>
            <person name="Iobst S."/>
            <person name="de Vazeille A.R."/>
            <person name="Buell C.R."/>
            <person name="Ying K."/>
            <person name="Li Y."/>
            <person name="Lu T."/>
            <person name="Huang Y."/>
            <person name="Zhao Q."/>
            <person name="Feng Q."/>
            <person name="Zhang L."/>
            <person name="Zhu J."/>
            <person name="Weng Q."/>
            <person name="Mu J."/>
            <person name="Lu Y."/>
            <person name="Fan D."/>
            <person name="Liu Y."/>
            <person name="Guan J."/>
            <person name="Zhang Y."/>
            <person name="Yu S."/>
            <person name="Liu X."/>
            <person name="Zhang Y."/>
            <person name="Hong G."/>
            <person name="Han B."/>
            <person name="Choisne N."/>
            <person name="Demange N."/>
            <person name="Orjeda G."/>
            <person name="Samain S."/>
            <person name="Cattolico L."/>
            <person name="Pelletier E."/>
            <person name="Couloux A."/>
            <person name="Segurens B."/>
            <person name="Wincker P."/>
            <person name="D'Hont A."/>
            <person name="Scarpelli C."/>
            <person name="Weissenbach J."/>
            <person name="Salanoubat M."/>
            <person name="Quetier F."/>
            <person name="Yu Y."/>
            <person name="Kim H.R."/>
            <person name="Rambo T."/>
            <person name="Currie J."/>
            <person name="Collura K."/>
            <person name="Luo M."/>
            <person name="Yang T."/>
            <person name="Ammiraju J.S.S."/>
            <person name="Engler F."/>
            <person name="Soderlund C."/>
            <person name="Wing R.A."/>
            <person name="Palmer L.E."/>
            <person name="de la Bastide M."/>
            <person name="Spiegel L."/>
            <person name="Nascimento L."/>
            <person name="Zutavern T."/>
            <person name="O'Shaughnessy A."/>
            <person name="Dike S."/>
            <person name="Dedhia N."/>
            <person name="Preston R."/>
            <person name="Balija V."/>
            <person name="McCombie W.R."/>
            <person name="Chow T."/>
            <person name="Chen H."/>
            <person name="Chung M."/>
            <person name="Chen C."/>
            <person name="Shaw J."/>
            <person name="Wu H."/>
            <person name="Hsiao K."/>
            <person name="Chao Y."/>
            <person name="Chu M."/>
            <person name="Cheng C."/>
            <person name="Hour A."/>
            <person name="Lee P."/>
            <person name="Lin S."/>
            <person name="Lin Y."/>
            <person name="Liou J."/>
            <person name="Liu S."/>
            <person name="Hsing Y."/>
            <person name="Raghuvanshi S."/>
            <person name="Mohanty A."/>
            <person name="Bharti A.K."/>
            <person name="Gaur A."/>
            <person name="Gupta V."/>
            <person name="Kumar D."/>
            <person name="Ravi V."/>
            <person name="Vij S."/>
            <person name="Kapur A."/>
            <person name="Khurana P."/>
            <person name="Khurana P."/>
            <person name="Khurana J.P."/>
            <person name="Tyagi A.K."/>
            <person name="Gaikwad K."/>
            <person name="Singh A."/>
            <person name="Dalal V."/>
            <person name="Srivastava S."/>
            <person name="Dixit A."/>
            <person name="Pal A.K."/>
            <person name="Ghazi I.A."/>
            <person name="Yadav M."/>
            <person name="Pandit A."/>
            <person name="Bhargava A."/>
            <person name="Sureshbabu K."/>
            <person name="Batra K."/>
            <person name="Sharma T.R."/>
            <person name="Mohapatra T."/>
            <person name="Singh N.K."/>
            <person name="Messing J."/>
            <person name="Nelson A.B."/>
            <person name="Fuks G."/>
            <person name="Kavchok S."/>
            <person name="Keizer G."/>
            <person name="Linton E."/>
            <person name="Llaca V."/>
            <person name="Song R."/>
            <person name="Tanyolac B."/>
            <person name="Young S."/>
            <person name="Ho-Il K."/>
            <person name="Hahn J.H."/>
            <person name="Sangsakoo G."/>
            <person name="Vanavichit A."/>
            <person name="de Mattos Luiz.A.T."/>
            <person name="Zimmer P.D."/>
            <person name="Malone G."/>
            <person name="Dellagostin O."/>
            <person name="de Oliveira A.C."/>
            <person name="Bevan M."/>
            <person name="Bancroft I."/>
            <person name="Minx P."/>
            <person name="Cordum H."/>
            <person name="Wilson R."/>
            <person name="Cheng Z."/>
            <person name="Jin W."/>
            <person name="Jiang J."/>
            <person name="Leong S.A."/>
            <person name="Iwama H."/>
            <person name="Gojobori T."/>
            <person name="Itoh T."/>
            <person name="Niimura Y."/>
            <person name="Fujii Y."/>
            <person name="Habara T."/>
            <person name="Sakai H."/>
            <person name="Sato Y."/>
            <person name="Wilson G."/>
            <person name="Kumar K."/>
            <person name="McCouch S."/>
            <person name="Juretic N."/>
            <person name="Hoen D."/>
            <person name="Wright S."/>
            <person name="Bruskiewich R."/>
            <person name="Bureau T."/>
            <person name="Miyao A."/>
            <person name="Hirochika H."/>
            <person name="Nishikawa T."/>
            <person name="Kadowaki K."/>
            <person name="Sugiura M."/>
            <person name="Burr B."/>
            <person name="Sasaki T."/>
        </authorList>
    </citation>
    <scope>NUCLEOTIDE SEQUENCE [LARGE SCALE GENOMIC DNA]</scope>
    <source>
        <strain evidence="4">cv. Nipponbare</strain>
    </source>
</reference>
<name>Q9LIV7_ORYSJ</name>
<keyword evidence="2" id="KW-0732">Signal</keyword>
<organism evidence="3 4">
    <name type="scientific">Oryza sativa subsp. japonica</name>
    <name type="common">Rice</name>
    <dbReference type="NCBI Taxonomy" id="39947"/>
    <lineage>
        <taxon>Eukaryota</taxon>
        <taxon>Viridiplantae</taxon>
        <taxon>Streptophyta</taxon>
        <taxon>Embryophyta</taxon>
        <taxon>Tracheophyta</taxon>
        <taxon>Spermatophyta</taxon>
        <taxon>Magnoliopsida</taxon>
        <taxon>Liliopsida</taxon>
        <taxon>Poales</taxon>
        <taxon>Poaceae</taxon>
        <taxon>BOP clade</taxon>
        <taxon>Oryzoideae</taxon>
        <taxon>Oryzeae</taxon>
        <taxon>Oryzinae</taxon>
        <taxon>Oryza</taxon>
        <taxon>Oryza sativa</taxon>
    </lineage>
</organism>
<protein>
    <submittedName>
        <fullName evidence="3">Uncharacterized protein</fullName>
    </submittedName>
</protein>
<dbReference type="InterPro" id="IPR021298">
    <property type="entry name" value="CFAP298"/>
</dbReference>
<dbReference type="PANTHER" id="PTHR13238:SF0">
    <property type="entry name" value="CILIA- AND FLAGELLA-ASSOCIATED PROTEIN 298"/>
    <property type="match status" value="1"/>
</dbReference>
<dbReference type="Pfam" id="PF11069">
    <property type="entry name" value="CFAP298"/>
    <property type="match status" value="1"/>
</dbReference>
<comment type="similarity">
    <text evidence="1">Belongs to the CFAP298 family.</text>
</comment>
<feature type="signal peptide" evidence="2">
    <location>
        <begin position="1"/>
        <end position="21"/>
    </location>
</feature>